<dbReference type="RefSeq" id="WP_363799797.1">
    <property type="nucleotide sequence ID" value="NZ_CP159925.1"/>
</dbReference>
<dbReference type="EMBL" id="CP159925">
    <property type="protein sequence ID" value="XCO76436.1"/>
    <property type="molecule type" value="Genomic_DNA"/>
</dbReference>
<keyword evidence="1" id="KW-0472">Membrane</keyword>
<feature type="transmembrane region" description="Helical" evidence="1">
    <location>
        <begin position="12"/>
        <end position="35"/>
    </location>
</feature>
<gene>
    <name evidence="2" type="ORF">ABU614_06520</name>
</gene>
<proteinExistence type="predicted"/>
<accession>A0AAU8MV11</accession>
<organism evidence="2">
    <name type="scientific">Lysobacter firmicutimachus</name>
    <dbReference type="NCBI Taxonomy" id="1792846"/>
    <lineage>
        <taxon>Bacteria</taxon>
        <taxon>Pseudomonadati</taxon>
        <taxon>Pseudomonadota</taxon>
        <taxon>Gammaproteobacteria</taxon>
        <taxon>Lysobacterales</taxon>
        <taxon>Lysobacteraceae</taxon>
        <taxon>Lysobacter</taxon>
    </lineage>
</organism>
<reference evidence="2" key="1">
    <citation type="submission" date="2024-06" db="EMBL/GenBank/DDBJ databases">
        <authorList>
            <person name="Li S."/>
        </authorList>
    </citation>
    <scope>NUCLEOTIDE SEQUENCE</scope>
    <source>
        <strain evidence="2">SR10</strain>
    </source>
</reference>
<evidence type="ECO:0000313" key="2">
    <source>
        <dbReference type="EMBL" id="XCO76436.1"/>
    </source>
</evidence>
<protein>
    <submittedName>
        <fullName evidence="2">Uncharacterized protein</fullName>
    </submittedName>
</protein>
<name>A0AAU8MV11_9GAMM</name>
<evidence type="ECO:0000256" key="1">
    <source>
        <dbReference type="SAM" id="Phobius"/>
    </source>
</evidence>
<keyword evidence="1" id="KW-1133">Transmembrane helix</keyword>
<dbReference type="AlphaFoldDB" id="A0AAU8MV11"/>
<keyword evidence="1" id="KW-0812">Transmembrane</keyword>
<sequence length="40" mass="4184">MDDIPEPPIERAIGSSSVAAWTVAFFLVLVAVLVVGTQLA</sequence>